<comment type="caution">
    <text evidence="1">The sequence shown here is derived from an EMBL/GenBank/DDBJ whole genome shotgun (WGS) entry which is preliminary data.</text>
</comment>
<accession>A0A3N0WXG9</accession>
<name>A0A3N0WXG9_9FLAO</name>
<dbReference type="Proteomes" id="UP000270224">
    <property type="component" value="Unassembled WGS sequence"/>
</dbReference>
<organism evidence="1 2">
    <name type="scientific">Kaistella daneshvariae</name>
    <dbReference type="NCBI Taxonomy" id="2487074"/>
    <lineage>
        <taxon>Bacteria</taxon>
        <taxon>Pseudomonadati</taxon>
        <taxon>Bacteroidota</taxon>
        <taxon>Flavobacteriia</taxon>
        <taxon>Flavobacteriales</taxon>
        <taxon>Weeksellaceae</taxon>
        <taxon>Chryseobacterium group</taxon>
        <taxon>Kaistella</taxon>
    </lineage>
</organism>
<dbReference type="AlphaFoldDB" id="A0A3N0WXG9"/>
<gene>
    <name evidence="1" type="ORF">EGI11_03305</name>
</gene>
<reference evidence="2" key="1">
    <citation type="submission" date="2018-11" db="EMBL/GenBank/DDBJ databases">
        <title>Proposal to divide the Flavobacteriaceae and reorganize its genera based on Amino Acid Identity values calculated from whole genome sequences.</title>
        <authorList>
            <person name="Nicholson A.C."/>
            <person name="Gulvik C.A."/>
            <person name="Whitney A.M."/>
            <person name="Humrighouse B.W."/>
            <person name="Bell M."/>
            <person name="Holmes B."/>
            <person name="Steigerwalt A."/>
            <person name="Villarma A."/>
            <person name="Sheth M."/>
            <person name="Batra D."/>
            <person name="Pryor J."/>
            <person name="Bernardet J.-F."/>
            <person name="Hugo C."/>
            <person name="Kampfer P."/>
            <person name="Newman J."/>
            <person name="Mcquiston J.R."/>
        </authorList>
    </citation>
    <scope>NUCLEOTIDE SEQUENCE [LARGE SCALE GENOMIC DNA]</scope>
    <source>
        <strain evidence="2">H3056</strain>
    </source>
</reference>
<protein>
    <submittedName>
        <fullName evidence="1">Uncharacterized protein</fullName>
    </submittedName>
</protein>
<dbReference type="EMBL" id="RJUG01000002">
    <property type="protein sequence ID" value="ROI09798.1"/>
    <property type="molecule type" value="Genomic_DNA"/>
</dbReference>
<evidence type="ECO:0000313" key="2">
    <source>
        <dbReference type="Proteomes" id="UP000270224"/>
    </source>
</evidence>
<dbReference type="RefSeq" id="WP_123265051.1">
    <property type="nucleotide sequence ID" value="NZ_RJUG01000002.1"/>
</dbReference>
<proteinExistence type="predicted"/>
<sequence length="160" mass="17984">MSETLQKALSKLTGRKVSTFPASVVSVNKEVGTCTVSDGELEFVDVQLSATVKDDKRFLLIPKVGSFVLVSPIQEDLHRLYVEMFSEIVEVIMRTDASEFSFNDDGFLLKKQAETLKQLMGDLLQAIQNMKFTTNAGPTILLLNKPTFKEIETRFNNFLK</sequence>
<dbReference type="OrthoDB" id="1151181at2"/>
<reference evidence="2" key="2">
    <citation type="submission" date="2018-11" db="EMBL/GenBank/DDBJ databases">
        <title>Proposal to divide the Flavobacteriaceae and reorganize its genera based on Amino Acid Identity values calculated from whole genome sequences.</title>
        <authorList>
            <person name="Nicholson A.C."/>
            <person name="Gulvik C.A."/>
            <person name="Whitney A.M."/>
            <person name="Humrighouse B.W."/>
            <person name="Bell M."/>
            <person name="Holmens B."/>
            <person name="Steigerwalt A."/>
            <person name="Villarma A."/>
            <person name="Sheth M."/>
            <person name="Batra D."/>
            <person name="Pryor J."/>
            <person name="Bernardet J.-F."/>
            <person name="Hugo C."/>
            <person name="Kampfer P."/>
            <person name="Newman J."/>
            <person name="Mcquiston J.R."/>
        </authorList>
    </citation>
    <scope>NUCLEOTIDE SEQUENCE [LARGE SCALE GENOMIC DNA]</scope>
    <source>
        <strain evidence="2">H3056</strain>
    </source>
</reference>
<evidence type="ECO:0000313" key="1">
    <source>
        <dbReference type="EMBL" id="ROI09798.1"/>
    </source>
</evidence>